<dbReference type="GO" id="GO:0003700">
    <property type="term" value="F:DNA-binding transcription factor activity"/>
    <property type="evidence" value="ECO:0007669"/>
    <property type="project" value="InterPro"/>
</dbReference>
<dbReference type="PROSITE" id="PS00041">
    <property type="entry name" value="HTH_ARAC_FAMILY_1"/>
    <property type="match status" value="1"/>
</dbReference>
<dbReference type="InterPro" id="IPR009057">
    <property type="entry name" value="Homeodomain-like_sf"/>
</dbReference>
<evidence type="ECO:0000256" key="7">
    <source>
        <dbReference type="ARBA" id="ARBA00023163"/>
    </source>
</evidence>
<dbReference type="InterPro" id="IPR018062">
    <property type="entry name" value="HTH_AraC-typ_CS"/>
</dbReference>
<reference evidence="11 12" key="1">
    <citation type="submission" date="2016-11" db="EMBL/GenBank/DDBJ databases">
        <title>Paenibacillus species isolates.</title>
        <authorList>
            <person name="Beno S.M."/>
        </authorList>
    </citation>
    <scope>NUCLEOTIDE SEQUENCE [LARGE SCALE GENOMIC DNA]</scope>
    <source>
        <strain evidence="11 12">FSL R5-0378</strain>
    </source>
</reference>
<dbReference type="InterPro" id="IPR011006">
    <property type="entry name" value="CheY-like_superfamily"/>
</dbReference>
<feature type="domain" description="Response regulatory" evidence="10">
    <location>
        <begin position="3"/>
        <end position="120"/>
    </location>
</feature>
<dbReference type="PANTHER" id="PTHR42713:SF3">
    <property type="entry name" value="TRANSCRIPTIONAL REGULATORY PROTEIN HPTR"/>
    <property type="match status" value="1"/>
</dbReference>
<evidence type="ECO:0000256" key="3">
    <source>
        <dbReference type="ARBA" id="ARBA00022553"/>
    </source>
</evidence>
<evidence type="ECO:0000313" key="12">
    <source>
        <dbReference type="Proteomes" id="UP000187172"/>
    </source>
</evidence>
<keyword evidence="3 8" id="KW-0597">Phosphoprotein</keyword>
<dbReference type="PROSITE" id="PS01124">
    <property type="entry name" value="HTH_ARAC_FAMILY_2"/>
    <property type="match status" value="1"/>
</dbReference>
<name>A0A1R1F4J7_9BACL</name>
<dbReference type="PANTHER" id="PTHR42713">
    <property type="entry name" value="HISTIDINE KINASE-RELATED"/>
    <property type="match status" value="1"/>
</dbReference>
<evidence type="ECO:0000256" key="4">
    <source>
        <dbReference type="ARBA" id="ARBA00023012"/>
    </source>
</evidence>
<keyword evidence="12" id="KW-1185">Reference proteome</keyword>
<dbReference type="PROSITE" id="PS50110">
    <property type="entry name" value="RESPONSE_REGULATORY"/>
    <property type="match status" value="1"/>
</dbReference>
<dbReference type="CDD" id="cd17536">
    <property type="entry name" value="REC_YesN-like"/>
    <property type="match status" value="1"/>
</dbReference>
<dbReference type="SUPFAM" id="SSF46689">
    <property type="entry name" value="Homeodomain-like"/>
    <property type="match status" value="2"/>
</dbReference>
<dbReference type="Pfam" id="PF00072">
    <property type="entry name" value="Response_reg"/>
    <property type="match status" value="1"/>
</dbReference>
<keyword evidence="5" id="KW-0805">Transcription regulation</keyword>
<sequence>MLKVLLADDEPLMLEGLCFLVDWTELGFEICGTAMDGDDALQLIQSLNPDLVITDVRMPVIDGLELIKQVQGGSLQPKFIIISGYADFQYAKTAIQYGVCNYLTKPLDEGELESAVKNIASEIRSERKSDAYRRAETAYVQTELLSQLLTREYAPQELEQAVRQLPIGDESRIRCMLVYGTALEHGNVRGCQLLDRLSRLAEQQIEHITVLPFVIGQDKHGYVLISGPDGPELTPLLVTRFIRCIRNDYQENVTFSVSDEHRGPYSLNTVFQEAVAAGVSRLDNRHQEVYYYEEENLEQQLLLPSAFMKSLTKAVVEGRVDELPGRVHEFFAVISGDHASKPWISAYAANIKVELLHEIGRRGSSTADWERRWFTGSPALTMQSDLEQQTLTELREAAEWFAEEDGVQADQNISKAIEFIRDHYPEKLKLQDIAEVLHVNAAYLGQRFKKKLGISFNEYYHAVRIEEAMKLLRRTDLNIREIAARVGYADTDQFTAKFKAINGISPSVYKKG</sequence>
<dbReference type="SMART" id="SM00448">
    <property type="entry name" value="REC"/>
    <property type="match status" value="1"/>
</dbReference>
<dbReference type="GO" id="GO:0005737">
    <property type="term" value="C:cytoplasm"/>
    <property type="evidence" value="ECO:0007669"/>
    <property type="project" value="UniProtKB-SubCell"/>
</dbReference>
<accession>A0A1R1F4J7</accession>
<dbReference type="GO" id="GO:0000160">
    <property type="term" value="P:phosphorelay signal transduction system"/>
    <property type="evidence" value="ECO:0007669"/>
    <property type="project" value="UniProtKB-KW"/>
</dbReference>
<evidence type="ECO:0000256" key="5">
    <source>
        <dbReference type="ARBA" id="ARBA00023015"/>
    </source>
</evidence>
<dbReference type="Gene3D" id="3.40.50.2300">
    <property type="match status" value="1"/>
</dbReference>
<keyword evidence="4" id="KW-0902">Two-component regulatory system</keyword>
<dbReference type="GO" id="GO:0043565">
    <property type="term" value="F:sequence-specific DNA binding"/>
    <property type="evidence" value="ECO:0007669"/>
    <property type="project" value="InterPro"/>
</dbReference>
<evidence type="ECO:0008006" key="13">
    <source>
        <dbReference type="Google" id="ProtNLM"/>
    </source>
</evidence>
<evidence type="ECO:0000256" key="2">
    <source>
        <dbReference type="ARBA" id="ARBA00022490"/>
    </source>
</evidence>
<dbReference type="AlphaFoldDB" id="A0A1R1F4J7"/>
<keyword evidence="2" id="KW-0963">Cytoplasm</keyword>
<dbReference type="Proteomes" id="UP000187172">
    <property type="component" value="Unassembled WGS sequence"/>
</dbReference>
<feature type="modified residue" description="4-aspartylphosphate" evidence="8">
    <location>
        <position position="55"/>
    </location>
</feature>
<evidence type="ECO:0000256" key="8">
    <source>
        <dbReference type="PROSITE-ProRule" id="PRU00169"/>
    </source>
</evidence>
<dbReference type="InterPro" id="IPR001789">
    <property type="entry name" value="Sig_transdc_resp-reg_receiver"/>
</dbReference>
<dbReference type="RefSeq" id="WP_076169203.1">
    <property type="nucleotide sequence ID" value="NZ_MRTP01000001.1"/>
</dbReference>
<comment type="subcellular location">
    <subcellularLocation>
        <location evidence="1">Cytoplasm</location>
    </subcellularLocation>
</comment>
<proteinExistence type="predicted"/>
<dbReference type="Pfam" id="PF12833">
    <property type="entry name" value="HTH_18"/>
    <property type="match status" value="1"/>
</dbReference>
<keyword evidence="6" id="KW-0238">DNA-binding</keyword>
<dbReference type="InterPro" id="IPR051552">
    <property type="entry name" value="HptR"/>
</dbReference>
<comment type="caution">
    <text evidence="11">The sequence shown here is derived from an EMBL/GenBank/DDBJ whole genome shotgun (WGS) entry which is preliminary data.</text>
</comment>
<evidence type="ECO:0000256" key="1">
    <source>
        <dbReference type="ARBA" id="ARBA00004496"/>
    </source>
</evidence>
<dbReference type="EMBL" id="MRTP01000001">
    <property type="protein sequence ID" value="OMF58955.1"/>
    <property type="molecule type" value="Genomic_DNA"/>
</dbReference>
<gene>
    <name evidence="11" type="ORF">BK138_10930</name>
</gene>
<organism evidence="11 12">
    <name type="scientific">Paenibacillus rhizosphaerae</name>
    <dbReference type="NCBI Taxonomy" id="297318"/>
    <lineage>
        <taxon>Bacteria</taxon>
        <taxon>Bacillati</taxon>
        <taxon>Bacillota</taxon>
        <taxon>Bacilli</taxon>
        <taxon>Bacillales</taxon>
        <taxon>Paenibacillaceae</taxon>
        <taxon>Paenibacillus</taxon>
    </lineage>
</organism>
<feature type="domain" description="HTH araC/xylS-type" evidence="9">
    <location>
        <begin position="414"/>
        <end position="512"/>
    </location>
</feature>
<evidence type="ECO:0000259" key="9">
    <source>
        <dbReference type="PROSITE" id="PS01124"/>
    </source>
</evidence>
<evidence type="ECO:0000256" key="6">
    <source>
        <dbReference type="ARBA" id="ARBA00023125"/>
    </source>
</evidence>
<evidence type="ECO:0000259" key="10">
    <source>
        <dbReference type="PROSITE" id="PS50110"/>
    </source>
</evidence>
<dbReference type="SUPFAM" id="SSF52172">
    <property type="entry name" value="CheY-like"/>
    <property type="match status" value="1"/>
</dbReference>
<protein>
    <recommendedName>
        <fullName evidence="13">DNA-binding response regulator</fullName>
    </recommendedName>
</protein>
<dbReference type="STRING" id="297318.BK138_10930"/>
<dbReference type="Gene3D" id="1.10.10.60">
    <property type="entry name" value="Homeodomain-like"/>
    <property type="match status" value="2"/>
</dbReference>
<keyword evidence="7" id="KW-0804">Transcription</keyword>
<dbReference type="InterPro" id="IPR018060">
    <property type="entry name" value="HTH_AraC"/>
</dbReference>
<evidence type="ECO:0000313" key="11">
    <source>
        <dbReference type="EMBL" id="OMF58955.1"/>
    </source>
</evidence>
<dbReference type="SMART" id="SM00342">
    <property type="entry name" value="HTH_ARAC"/>
    <property type="match status" value="1"/>
</dbReference>